<proteinExistence type="inferred from homology"/>
<organism evidence="2 3">
    <name type="scientific">Capsicum baccatum</name>
    <name type="common">Peruvian pepper</name>
    <dbReference type="NCBI Taxonomy" id="33114"/>
    <lineage>
        <taxon>Eukaryota</taxon>
        <taxon>Viridiplantae</taxon>
        <taxon>Streptophyta</taxon>
        <taxon>Embryophyta</taxon>
        <taxon>Tracheophyta</taxon>
        <taxon>Spermatophyta</taxon>
        <taxon>Magnoliopsida</taxon>
        <taxon>eudicotyledons</taxon>
        <taxon>Gunneridae</taxon>
        <taxon>Pentapetalae</taxon>
        <taxon>asterids</taxon>
        <taxon>lamiids</taxon>
        <taxon>Solanales</taxon>
        <taxon>Solanaceae</taxon>
        <taxon>Solanoideae</taxon>
        <taxon>Capsiceae</taxon>
        <taxon>Capsicum</taxon>
    </lineage>
</organism>
<dbReference type="AlphaFoldDB" id="A0A2G2WZU6"/>
<dbReference type="GO" id="GO:0004805">
    <property type="term" value="F:trehalose-phosphatase activity"/>
    <property type="evidence" value="ECO:0007669"/>
    <property type="project" value="TreeGrafter"/>
</dbReference>
<dbReference type="GO" id="GO:0005829">
    <property type="term" value="C:cytosol"/>
    <property type="evidence" value="ECO:0007669"/>
    <property type="project" value="TreeGrafter"/>
</dbReference>
<reference evidence="3" key="2">
    <citation type="journal article" date="2017" name="J. Anim. Genet.">
        <title>Multiple reference genome sequences of hot pepper reveal the massive evolution of plant disease resistance genes by retroduplication.</title>
        <authorList>
            <person name="Kim S."/>
            <person name="Park J."/>
            <person name="Yeom S.-I."/>
            <person name="Kim Y.-M."/>
            <person name="Seo E."/>
            <person name="Kim K.-T."/>
            <person name="Kim M.-S."/>
            <person name="Lee J.M."/>
            <person name="Cheong K."/>
            <person name="Shin H.-S."/>
            <person name="Kim S.-B."/>
            <person name="Han K."/>
            <person name="Lee J."/>
            <person name="Park M."/>
            <person name="Lee H.-A."/>
            <person name="Lee H.-Y."/>
            <person name="Lee Y."/>
            <person name="Oh S."/>
            <person name="Lee J.H."/>
            <person name="Choi E."/>
            <person name="Choi E."/>
            <person name="Lee S.E."/>
            <person name="Jeon J."/>
            <person name="Kim H."/>
            <person name="Choi G."/>
            <person name="Song H."/>
            <person name="Lee J."/>
            <person name="Lee S.-C."/>
            <person name="Kwon J.-K."/>
            <person name="Lee H.-Y."/>
            <person name="Koo N."/>
            <person name="Hong Y."/>
            <person name="Kim R.W."/>
            <person name="Kang W.-H."/>
            <person name="Huh J.H."/>
            <person name="Kang B.-C."/>
            <person name="Yang T.-J."/>
            <person name="Lee Y.-H."/>
            <person name="Bennetzen J.L."/>
            <person name="Choi D."/>
        </authorList>
    </citation>
    <scope>NUCLEOTIDE SEQUENCE [LARGE SCALE GENOMIC DNA]</scope>
    <source>
        <strain evidence="3">cv. PBC81</strain>
    </source>
</reference>
<dbReference type="STRING" id="33114.A0A2G2WZU6"/>
<keyword evidence="3" id="KW-1185">Reference proteome</keyword>
<dbReference type="Gene3D" id="3.40.50.1000">
    <property type="entry name" value="HAD superfamily/HAD-like"/>
    <property type="match status" value="1"/>
</dbReference>
<dbReference type="PANTHER" id="PTHR10788:SF94">
    <property type="entry name" value="ALPHA,ALPHA-TREHALOSE-PHOSPHATE SYNTHASE [UDP-FORMING] 5"/>
    <property type="match status" value="1"/>
</dbReference>
<dbReference type="SUPFAM" id="SSF56784">
    <property type="entry name" value="HAD-like"/>
    <property type="match status" value="1"/>
</dbReference>
<dbReference type="Proteomes" id="UP000224567">
    <property type="component" value="Unassembled WGS sequence"/>
</dbReference>
<comment type="caution">
    <text evidence="2">The sequence shown here is derived from an EMBL/GenBank/DDBJ whole genome shotgun (WGS) entry which is preliminary data.</text>
</comment>
<dbReference type="PANTHER" id="PTHR10788">
    <property type="entry name" value="TREHALOSE-6-PHOSPHATE SYNTHASE"/>
    <property type="match status" value="1"/>
</dbReference>
<dbReference type="GO" id="GO:0005992">
    <property type="term" value="P:trehalose biosynthetic process"/>
    <property type="evidence" value="ECO:0007669"/>
    <property type="project" value="InterPro"/>
</dbReference>
<protein>
    <submittedName>
        <fullName evidence="2">Alpha,alpha-trehalose-phosphate synthase [UDP-forming] 8</fullName>
    </submittedName>
</protein>
<evidence type="ECO:0000313" key="2">
    <source>
        <dbReference type="EMBL" id="PHT50766.1"/>
    </source>
</evidence>
<dbReference type="Pfam" id="PF02358">
    <property type="entry name" value="Trehalose_PPase"/>
    <property type="match status" value="1"/>
</dbReference>
<reference evidence="2 3" key="1">
    <citation type="journal article" date="2017" name="Genome Biol.">
        <title>New reference genome sequences of hot pepper reveal the massive evolution of plant disease-resistance genes by retroduplication.</title>
        <authorList>
            <person name="Kim S."/>
            <person name="Park J."/>
            <person name="Yeom S.I."/>
            <person name="Kim Y.M."/>
            <person name="Seo E."/>
            <person name="Kim K.T."/>
            <person name="Kim M.S."/>
            <person name="Lee J.M."/>
            <person name="Cheong K."/>
            <person name="Shin H.S."/>
            <person name="Kim S.B."/>
            <person name="Han K."/>
            <person name="Lee J."/>
            <person name="Park M."/>
            <person name="Lee H.A."/>
            <person name="Lee H.Y."/>
            <person name="Lee Y."/>
            <person name="Oh S."/>
            <person name="Lee J.H."/>
            <person name="Choi E."/>
            <person name="Choi E."/>
            <person name="Lee S.E."/>
            <person name="Jeon J."/>
            <person name="Kim H."/>
            <person name="Choi G."/>
            <person name="Song H."/>
            <person name="Lee J."/>
            <person name="Lee S.C."/>
            <person name="Kwon J.K."/>
            <person name="Lee H.Y."/>
            <person name="Koo N."/>
            <person name="Hong Y."/>
            <person name="Kim R.W."/>
            <person name="Kang W.H."/>
            <person name="Huh J.H."/>
            <person name="Kang B.C."/>
            <person name="Yang T.J."/>
            <person name="Lee Y.H."/>
            <person name="Bennetzen J.L."/>
            <person name="Choi D."/>
        </authorList>
    </citation>
    <scope>NUCLEOTIDE SEQUENCE [LARGE SCALE GENOMIC DNA]</scope>
    <source>
        <strain evidence="3">cv. PBC81</strain>
    </source>
</reference>
<name>A0A2G2WZU6_CAPBA</name>
<sequence length="142" mass="16371">MPGRSTTEAIHLVRRLVEQYRERKKDLHMVFIDLEKAYDKVPRKTQRRAIFLDYDGTVVPQSSLIKAPSAEVNTLLSSFSNDPTNTVYIVSGRGKSSLSEWLVPCERLGIVAEHGYFIRNSIVKSWPLKQRWEFKEEDTQGS</sequence>
<gene>
    <name evidence="2" type="ORF">CQW23_10513</name>
</gene>
<comment type="similarity">
    <text evidence="1">In the N-terminal section; belongs to the glycosyltransferase 20 family.</text>
</comment>
<dbReference type="InterPro" id="IPR036412">
    <property type="entry name" value="HAD-like_sf"/>
</dbReference>
<evidence type="ECO:0000313" key="3">
    <source>
        <dbReference type="Proteomes" id="UP000224567"/>
    </source>
</evidence>
<accession>A0A2G2WZU6</accession>
<dbReference type="InterPro" id="IPR023214">
    <property type="entry name" value="HAD_sf"/>
</dbReference>
<dbReference type="OrthoDB" id="1245115at2759"/>
<evidence type="ECO:0000256" key="1">
    <source>
        <dbReference type="ARBA" id="ARBA00005409"/>
    </source>
</evidence>
<dbReference type="InterPro" id="IPR003337">
    <property type="entry name" value="Trehalose_PPase"/>
</dbReference>
<dbReference type="InterPro" id="IPR001830">
    <property type="entry name" value="Glyco_trans_20"/>
</dbReference>
<dbReference type="EMBL" id="MLFT02000004">
    <property type="protein sequence ID" value="PHT50766.1"/>
    <property type="molecule type" value="Genomic_DNA"/>
</dbReference>